<evidence type="ECO:0000313" key="1">
    <source>
        <dbReference type="EMBL" id="CAE7658048.1"/>
    </source>
</evidence>
<protein>
    <submittedName>
        <fullName evidence="1">Uncharacterized protein</fullName>
    </submittedName>
</protein>
<evidence type="ECO:0000313" key="2">
    <source>
        <dbReference type="Proteomes" id="UP000649617"/>
    </source>
</evidence>
<dbReference type="Proteomes" id="UP000649617">
    <property type="component" value="Unassembled WGS sequence"/>
</dbReference>
<feature type="non-terminal residue" evidence="1">
    <location>
        <position position="1"/>
    </location>
</feature>
<accession>A0A812VXB9</accession>
<proteinExistence type="predicted"/>
<comment type="caution">
    <text evidence="1">The sequence shown here is derived from an EMBL/GenBank/DDBJ whole genome shotgun (WGS) entry which is preliminary data.</text>
</comment>
<keyword evidence="2" id="KW-1185">Reference proteome</keyword>
<reference evidence="1" key="1">
    <citation type="submission" date="2021-02" db="EMBL/GenBank/DDBJ databases">
        <authorList>
            <person name="Dougan E. K."/>
            <person name="Rhodes N."/>
            <person name="Thang M."/>
            <person name="Chan C."/>
        </authorList>
    </citation>
    <scope>NUCLEOTIDE SEQUENCE</scope>
</reference>
<dbReference type="AlphaFoldDB" id="A0A812VXB9"/>
<dbReference type="OrthoDB" id="409899at2759"/>
<sequence length="123" mass="13458">MGVSYKISEHFASGVGNAALHVGRGKENGDKLYDVTLAGLDEEQEAQVEPMRLLEFPKSLDASGVLKHTDAWSQGGTATFVEVKAVLVDDREKPMATKRAIGLLYAAQDFYSLADFLKVHNFK</sequence>
<dbReference type="EMBL" id="CAJNIZ010043358">
    <property type="protein sequence ID" value="CAE7658048.1"/>
    <property type="molecule type" value="Genomic_DNA"/>
</dbReference>
<organism evidence="1 2">
    <name type="scientific">Symbiodinium pilosum</name>
    <name type="common">Dinoflagellate</name>
    <dbReference type="NCBI Taxonomy" id="2952"/>
    <lineage>
        <taxon>Eukaryota</taxon>
        <taxon>Sar</taxon>
        <taxon>Alveolata</taxon>
        <taxon>Dinophyceae</taxon>
        <taxon>Suessiales</taxon>
        <taxon>Symbiodiniaceae</taxon>
        <taxon>Symbiodinium</taxon>
    </lineage>
</organism>
<gene>
    <name evidence="1" type="ORF">SPIL2461_LOCUS17745</name>
</gene>
<name>A0A812VXB9_SYMPI</name>